<feature type="domain" description="Carbohydrate kinase FGGY N-terminal" evidence="4">
    <location>
        <begin position="1"/>
        <end position="246"/>
    </location>
</feature>
<dbReference type="InterPro" id="IPR050406">
    <property type="entry name" value="FGGY_Carb_Kinase"/>
</dbReference>
<keyword evidence="2" id="KW-0808">Transferase</keyword>
<sequence length="500" mass="54943">MYLGIDLGSSSIKLSLLNPEHGKVIASVTYPEAEMKIDAPNPGWAEQNPETWWGNFKTALQLLSKEPGINPTDIEAIGISYQMHGLVLVDENQEVLRSSIIWCDSRAVDLGRKAYEELSPEYCQSHMLNSPGNFTASKLAWVKENQPEVFEKAHKFMLPGDFIAMRLSKQITTTETGLSEGVFWDFEEKEVNQKLLDYYGLSKDLIADTVPAIGADVQVDKDIADELGLNPKAKITYRAGDQPNNAFSLNVLEPGEVASTAGTSGVIYAVTDQNASDKKSRINTFLHVNNQVQKSRNGILICINGTGILYSWLKKLLSTSKPVLPYEQMNSMASEVAPGAEGVLFFPFGNGAERVLENKFVGAHLLNMDFNRHSSSHIIRAGLEGIVFAMNIGFEMLDVMNIPSETIRVGHSNLFLSKAFREIFTNVTGTTLELYDTDGAAGAARGAALGAGFYKSPEEAFASLERIDVIEPDAELVKQYDELYASWKGKLEEFTAGTTS</sequence>
<evidence type="ECO:0000259" key="4">
    <source>
        <dbReference type="Pfam" id="PF00370"/>
    </source>
</evidence>
<protein>
    <submittedName>
        <fullName evidence="6">Xylulokinase</fullName>
    </submittedName>
</protein>
<dbReference type="RefSeq" id="WP_142453081.1">
    <property type="nucleotide sequence ID" value="NZ_FXTP01000002.1"/>
</dbReference>
<dbReference type="PANTHER" id="PTHR43095">
    <property type="entry name" value="SUGAR KINASE"/>
    <property type="match status" value="1"/>
</dbReference>
<accession>A0A521B6A1</accession>
<keyword evidence="3 6" id="KW-0418">Kinase</keyword>
<gene>
    <name evidence="6" type="ORF">SAMN06265219_10258</name>
</gene>
<proteinExistence type="inferred from homology"/>
<feature type="domain" description="Carbohydrate kinase FGGY C-terminal" evidence="5">
    <location>
        <begin position="258"/>
        <end position="451"/>
    </location>
</feature>
<evidence type="ECO:0000256" key="2">
    <source>
        <dbReference type="ARBA" id="ARBA00022679"/>
    </source>
</evidence>
<dbReference type="Gene3D" id="3.30.420.40">
    <property type="match status" value="2"/>
</dbReference>
<evidence type="ECO:0000256" key="1">
    <source>
        <dbReference type="ARBA" id="ARBA00009156"/>
    </source>
</evidence>
<dbReference type="InterPro" id="IPR018485">
    <property type="entry name" value="FGGY_C"/>
</dbReference>
<dbReference type="PIRSF" id="PIRSF000538">
    <property type="entry name" value="GlpK"/>
    <property type="match status" value="1"/>
</dbReference>
<reference evidence="6 7" key="1">
    <citation type="submission" date="2017-05" db="EMBL/GenBank/DDBJ databases">
        <authorList>
            <person name="Varghese N."/>
            <person name="Submissions S."/>
        </authorList>
    </citation>
    <scope>NUCLEOTIDE SEQUENCE [LARGE SCALE GENOMIC DNA]</scope>
    <source>
        <strain evidence="6 7">DSM 21985</strain>
    </source>
</reference>
<dbReference type="CDD" id="cd07809">
    <property type="entry name" value="ASKHA_NBD_FGGY_BaXK-like"/>
    <property type="match status" value="1"/>
</dbReference>
<keyword evidence="7" id="KW-1185">Reference proteome</keyword>
<dbReference type="InterPro" id="IPR000577">
    <property type="entry name" value="Carb_kinase_FGGY"/>
</dbReference>
<dbReference type="EMBL" id="FXTP01000002">
    <property type="protein sequence ID" value="SMO42595.1"/>
    <property type="molecule type" value="Genomic_DNA"/>
</dbReference>
<evidence type="ECO:0000313" key="7">
    <source>
        <dbReference type="Proteomes" id="UP000317557"/>
    </source>
</evidence>
<evidence type="ECO:0000256" key="3">
    <source>
        <dbReference type="ARBA" id="ARBA00022777"/>
    </source>
</evidence>
<comment type="similarity">
    <text evidence="1">Belongs to the FGGY kinase family.</text>
</comment>
<dbReference type="AlphaFoldDB" id="A0A521B6A1"/>
<dbReference type="InterPro" id="IPR043129">
    <property type="entry name" value="ATPase_NBD"/>
</dbReference>
<dbReference type="InterPro" id="IPR018484">
    <property type="entry name" value="FGGY_N"/>
</dbReference>
<evidence type="ECO:0000313" key="6">
    <source>
        <dbReference type="EMBL" id="SMO42595.1"/>
    </source>
</evidence>
<dbReference type="GO" id="GO:0016301">
    <property type="term" value="F:kinase activity"/>
    <property type="evidence" value="ECO:0007669"/>
    <property type="project" value="UniProtKB-KW"/>
</dbReference>
<dbReference type="SUPFAM" id="SSF53067">
    <property type="entry name" value="Actin-like ATPase domain"/>
    <property type="match status" value="2"/>
</dbReference>
<dbReference type="OrthoDB" id="9805576at2"/>
<dbReference type="Proteomes" id="UP000317557">
    <property type="component" value="Unassembled WGS sequence"/>
</dbReference>
<name>A0A521B6A1_9BACT</name>
<evidence type="ECO:0000259" key="5">
    <source>
        <dbReference type="Pfam" id="PF02782"/>
    </source>
</evidence>
<dbReference type="Pfam" id="PF02782">
    <property type="entry name" value="FGGY_C"/>
    <property type="match status" value="1"/>
</dbReference>
<dbReference type="GO" id="GO:0005975">
    <property type="term" value="P:carbohydrate metabolic process"/>
    <property type="evidence" value="ECO:0007669"/>
    <property type="project" value="InterPro"/>
</dbReference>
<dbReference type="PANTHER" id="PTHR43095:SF5">
    <property type="entry name" value="XYLULOSE KINASE"/>
    <property type="match status" value="1"/>
</dbReference>
<organism evidence="6 7">
    <name type="scientific">Gracilimonas mengyeensis</name>
    <dbReference type="NCBI Taxonomy" id="1302730"/>
    <lineage>
        <taxon>Bacteria</taxon>
        <taxon>Pseudomonadati</taxon>
        <taxon>Balneolota</taxon>
        <taxon>Balneolia</taxon>
        <taxon>Balneolales</taxon>
        <taxon>Balneolaceae</taxon>
        <taxon>Gracilimonas</taxon>
    </lineage>
</organism>
<dbReference type="Pfam" id="PF00370">
    <property type="entry name" value="FGGY_N"/>
    <property type="match status" value="1"/>
</dbReference>